<evidence type="ECO:0000256" key="11">
    <source>
        <dbReference type="ARBA" id="ARBA00022989"/>
    </source>
</evidence>
<evidence type="ECO:0000313" key="17">
    <source>
        <dbReference type="EMBL" id="ASS37531.1"/>
    </source>
</evidence>
<evidence type="ECO:0000256" key="9">
    <source>
        <dbReference type="ARBA" id="ARBA00022777"/>
    </source>
</evidence>
<dbReference type="SUPFAM" id="SSF47384">
    <property type="entry name" value="Homodimeric domain of signal transducing histidine kinase"/>
    <property type="match status" value="1"/>
</dbReference>
<dbReference type="OrthoDB" id="9762826at2"/>
<evidence type="ECO:0000256" key="1">
    <source>
        <dbReference type="ARBA" id="ARBA00000085"/>
    </source>
</evidence>
<evidence type="ECO:0000313" key="18">
    <source>
        <dbReference type="Proteomes" id="UP000214689"/>
    </source>
</evidence>
<evidence type="ECO:0000256" key="12">
    <source>
        <dbReference type="ARBA" id="ARBA00023012"/>
    </source>
</evidence>
<dbReference type="InterPro" id="IPR050398">
    <property type="entry name" value="HssS/ArlS-like"/>
</dbReference>
<comment type="catalytic activity">
    <reaction evidence="1">
        <text>ATP + protein L-histidine = ADP + protein N-phospho-L-histidine.</text>
        <dbReference type="EC" id="2.7.13.3"/>
    </reaction>
</comment>
<comment type="subcellular location">
    <subcellularLocation>
        <location evidence="2">Cell membrane</location>
        <topology evidence="2">Multi-pass membrane protein</topology>
    </subcellularLocation>
</comment>
<evidence type="ECO:0000259" key="15">
    <source>
        <dbReference type="PROSITE" id="PS50109"/>
    </source>
</evidence>
<keyword evidence="4" id="KW-1003">Cell membrane</keyword>
<dbReference type="AlphaFoldDB" id="A0A223ARE1"/>
<feature type="transmembrane region" description="Helical" evidence="14">
    <location>
        <begin position="145"/>
        <end position="165"/>
    </location>
</feature>
<evidence type="ECO:0000256" key="14">
    <source>
        <dbReference type="SAM" id="Phobius"/>
    </source>
</evidence>
<dbReference type="SUPFAM" id="SSF55874">
    <property type="entry name" value="ATPase domain of HSP90 chaperone/DNA topoisomerase II/histidine kinase"/>
    <property type="match status" value="1"/>
</dbReference>
<organism evidence="17 18">
    <name type="scientific">Mogibacterium pumilum</name>
    <dbReference type="NCBI Taxonomy" id="86332"/>
    <lineage>
        <taxon>Bacteria</taxon>
        <taxon>Bacillati</taxon>
        <taxon>Bacillota</taxon>
        <taxon>Clostridia</taxon>
        <taxon>Peptostreptococcales</taxon>
        <taxon>Anaerovoracaceae</taxon>
        <taxon>Mogibacterium</taxon>
    </lineage>
</organism>
<keyword evidence="6" id="KW-0808">Transferase</keyword>
<reference evidence="18" key="1">
    <citation type="submission" date="2016-05" db="EMBL/GenBank/DDBJ databases">
        <authorList>
            <person name="Holder M.E."/>
            <person name="Ajami N.J."/>
            <person name="Petrosino J.F."/>
        </authorList>
    </citation>
    <scope>NUCLEOTIDE SEQUENCE [LARGE SCALE GENOMIC DNA]</scope>
    <source>
        <strain evidence="18">ATCC 700696</strain>
    </source>
</reference>
<dbReference type="SMART" id="SM00304">
    <property type="entry name" value="HAMP"/>
    <property type="match status" value="1"/>
</dbReference>
<dbReference type="GO" id="GO:0000155">
    <property type="term" value="F:phosphorelay sensor kinase activity"/>
    <property type="evidence" value="ECO:0007669"/>
    <property type="project" value="InterPro"/>
</dbReference>
<evidence type="ECO:0000256" key="13">
    <source>
        <dbReference type="ARBA" id="ARBA00023136"/>
    </source>
</evidence>
<dbReference type="EMBL" id="CP016199">
    <property type="protein sequence ID" value="ASS37531.1"/>
    <property type="molecule type" value="Genomic_DNA"/>
</dbReference>
<dbReference type="EC" id="2.7.13.3" evidence="3"/>
<dbReference type="RefSeq" id="WP_094233752.1">
    <property type="nucleotide sequence ID" value="NZ_CP016199.1"/>
</dbReference>
<dbReference type="InterPro" id="IPR003661">
    <property type="entry name" value="HisK_dim/P_dom"/>
</dbReference>
<feature type="domain" description="Histidine kinase" evidence="15">
    <location>
        <begin position="240"/>
        <end position="441"/>
    </location>
</feature>
<accession>A0A223ARE1</accession>
<dbReference type="PANTHER" id="PTHR45528">
    <property type="entry name" value="SENSOR HISTIDINE KINASE CPXA"/>
    <property type="match status" value="1"/>
</dbReference>
<evidence type="ECO:0000256" key="2">
    <source>
        <dbReference type="ARBA" id="ARBA00004651"/>
    </source>
</evidence>
<dbReference type="Gene3D" id="6.10.340.10">
    <property type="match status" value="1"/>
</dbReference>
<dbReference type="Proteomes" id="UP000214689">
    <property type="component" value="Chromosome"/>
</dbReference>
<keyword evidence="5" id="KW-0597">Phosphoprotein</keyword>
<evidence type="ECO:0000256" key="7">
    <source>
        <dbReference type="ARBA" id="ARBA00022692"/>
    </source>
</evidence>
<keyword evidence="11 14" id="KW-1133">Transmembrane helix</keyword>
<keyword evidence="9 17" id="KW-0418">Kinase</keyword>
<keyword evidence="7 14" id="KW-0812">Transmembrane</keyword>
<dbReference type="InterPro" id="IPR036890">
    <property type="entry name" value="HATPase_C_sf"/>
</dbReference>
<dbReference type="Gene3D" id="1.10.287.130">
    <property type="match status" value="1"/>
</dbReference>
<dbReference type="InterPro" id="IPR005467">
    <property type="entry name" value="His_kinase_dom"/>
</dbReference>
<evidence type="ECO:0000256" key="3">
    <source>
        <dbReference type="ARBA" id="ARBA00012438"/>
    </source>
</evidence>
<proteinExistence type="predicted"/>
<keyword evidence="8" id="KW-0547">Nucleotide-binding</keyword>
<evidence type="ECO:0000256" key="5">
    <source>
        <dbReference type="ARBA" id="ARBA00022553"/>
    </source>
</evidence>
<keyword evidence="10" id="KW-0067">ATP-binding</keyword>
<dbReference type="CDD" id="cd00082">
    <property type="entry name" value="HisKA"/>
    <property type="match status" value="1"/>
</dbReference>
<dbReference type="CDD" id="cd06225">
    <property type="entry name" value="HAMP"/>
    <property type="match status" value="1"/>
</dbReference>
<evidence type="ECO:0000256" key="10">
    <source>
        <dbReference type="ARBA" id="ARBA00022840"/>
    </source>
</evidence>
<dbReference type="Pfam" id="PF02518">
    <property type="entry name" value="HATPase_c"/>
    <property type="match status" value="1"/>
</dbReference>
<dbReference type="GO" id="GO:0005886">
    <property type="term" value="C:plasma membrane"/>
    <property type="evidence" value="ECO:0007669"/>
    <property type="project" value="UniProtKB-SubCell"/>
</dbReference>
<dbReference type="PROSITE" id="PS50885">
    <property type="entry name" value="HAMP"/>
    <property type="match status" value="1"/>
</dbReference>
<keyword evidence="13 14" id="KW-0472">Membrane</keyword>
<feature type="domain" description="HAMP" evidence="16">
    <location>
        <begin position="166"/>
        <end position="218"/>
    </location>
</feature>
<evidence type="ECO:0000259" key="16">
    <source>
        <dbReference type="PROSITE" id="PS50885"/>
    </source>
</evidence>
<dbReference type="GO" id="GO:0005524">
    <property type="term" value="F:ATP binding"/>
    <property type="evidence" value="ECO:0007669"/>
    <property type="project" value="UniProtKB-KW"/>
</dbReference>
<dbReference type="InterPro" id="IPR003594">
    <property type="entry name" value="HATPase_dom"/>
</dbReference>
<dbReference type="Pfam" id="PF00512">
    <property type="entry name" value="HisKA"/>
    <property type="match status" value="1"/>
</dbReference>
<feature type="transmembrane region" description="Helical" evidence="14">
    <location>
        <begin position="12"/>
        <end position="33"/>
    </location>
</feature>
<dbReference type="InterPro" id="IPR036097">
    <property type="entry name" value="HisK_dim/P_sf"/>
</dbReference>
<name>A0A223ARE1_9FIRM</name>
<gene>
    <name evidence="17" type="ORF">AXF17_03030</name>
</gene>
<keyword evidence="18" id="KW-1185">Reference proteome</keyword>
<keyword evidence="12" id="KW-0902">Two-component regulatory system</keyword>
<dbReference type="InterPro" id="IPR003660">
    <property type="entry name" value="HAMP_dom"/>
</dbReference>
<dbReference type="PANTHER" id="PTHR45528:SF1">
    <property type="entry name" value="SENSOR HISTIDINE KINASE CPXA"/>
    <property type="match status" value="1"/>
</dbReference>
<evidence type="ECO:0000256" key="4">
    <source>
        <dbReference type="ARBA" id="ARBA00022475"/>
    </source>
</evidence>
<protein>
    <recommendedName>
        <fullName evidence="3">histidine kinase</fullName>
        <ecNumber evidence="3">2.7.13.3</ecNumber>
    </recommendedName>
</protein>
<dbReference type="SMART" id="SM00388">
    <property type="entry name" value="HisKA"/>
    <property type="match status" value="1"/>
</dbReference>
<evidence type="ECO:0000256" key="8">
    <source>
        <dbReference type="ARBA" id="ARBA00022741"/>
    </source>
</evidence>
<evidence type="ECO:0000256" key="6">
    <source>
        <dbReference type="ARBA" id="ARBA00022679"/>
    </source>
</evidence>
<dbReference type="Gene3D" id="3.30.565.10">
    <property type="entry name" value="Histidine kinase-like ATPase, C-terminal domain"/>
    <property type="match status" value="1"/>
</dbReference>
<sequence>MRNLKIFPKLFVQTFAILGILIIVVHLVVFLMFPKVYLENRKSKINIRANEVSAALQGKDEQFVEQYLTFYSRSSEIKAFIDSNSDSGEVKIGENAENSIDKSSDNNSLIIETRNIKLADGSKLSVNFVSTADMRQEAKGLILKFLPLSLAVSLAISVLVSLIYARLLTRNVQEIKEVTTRMMELDRSALLPIESSDEIGQLKAQINDLYVALLELIDDLEVKNEEIIKLEKLKFDFFRGASHELKTPLASLKIILENMKYNIGKYKNHDEYIGSCIDIVDNLSQNISQILSVSSLEHLSDEEELLNIKEILSEILEKYSVMATQRGITINNYLGEEQIYVGRTALKVVMSNVVSNAIKYSDEAGCINIGACDGWFYIENSYENAEQLDCDKLFEVNFDLGKENSSGLGLYIVRNILLSYGIEHKFERHEKSVAFMIKIKR</sequence>
<dbReference type="PROSITE" id="PS50109">
    <property type="entry name" value="HIS_KIN"/>
    <property type="match status" value="1"/>
</dbReference>